<name>A0ABR2T6C5_9ROSI</name>
<evidence type="ECO:0000313" key="2">
    <source>
        <dbReference type="Proteomes" id="UP001396334"/>
    </source>
</evidence>
<protein>
    <submittedName>
        <fullName evidence="1">Uncharacterized protein</fullName>
    </submittedName>
</protein>
<dbReference type="Proteomes" id="UP001396334">
    <property type="component" value="Unassembled WGS sequence"/>
</dbReference>
<reference evidence="1 2" key="1">
    <citation type="journal article" date="2024" name="G3 (Bethesda)">
        <title>Genome assembly of Hibiscus sabdariffa L. provides insights into metabolisms of medicinal natural products.</title>
        <authorList>
            <person name="Kim T."/>
        </authorList>
    </citation>
    <scope>NUCLEOTIDE SEQUENCE [LARGE SCALE GENOMIC DNA]</scope>
    <source>
        <strain evidence="1">TK-2024</strain>
        <tissue evidence="1">Old leaves</tissue>
    </source>
</reference>
<dbReference type="EMBL" id="JBBPBN010000009">
    <property type="protein sequence ID" value="KAK9032722.1"/>
    <property type="molecule type" value="Genomic_DNA"/>
</dbReference>
<accession>A0ABR2T6C5</accession>
<organism evidence="1 2">
    <name type="scientific">Hibiscus sabdariffa</name>
    <name type="common">roselle</name>
    <dbReference type="NCBI Taxonomy" id="183260"/>
    <lineage>
        <taxon>Eukaryota</taxon>
        <taxon>Viridiplantae</taxon>
        <taxon>Streptophyta</taxon>
        <taxon>Embryophyta</taxon>
        <taxon>Tracheophyta</taxon>
        <taxon>Spermatophyta</taxon>
        <taxon>Magnoliopsida</taxon>
        <taxon>eudicotyledons</taxon>
        <taxon>Gunneridae</taxon>
        <taxon>Pentapetalae</taxon>
        <taxon>rosids</taxon>
        <taxon>malvids</taxon>
        <taxon>Malvales</taxon>
        <taxon>Malvaceae</taxon>
        <taxon>Malvoideae</taxon>
        <taxon>Hibiscus</taxon>
    </lineage>
</organism>
<proteinExistence type="predicted"/>
<evidence type="ECO:0000313" key="1">
    <source>
        <dbReference type="EMBL" id="KAK9032722.1"/>
    </source>
</evidence>
<comment type="caution">
    <text evidence="1">The sequence shown here is derived from an EMBL/GenBank/DDBJ whole genome shotgun (WGS) entry which is preliminary data.</text>
</comment>
<keyword evidence="2" id="KW-1185">Reference proteome</keyword>
<sequence>MMLLLTLMRSVKNKPELKEEFWMMLLLTLMRSVKKKPELKEEFWMILLLTIMKTWTMRYWQVTQGGQGWKMSYVVAV</sequence>
<gene>
    <name evidence="1" type="ORF">V6N11_056979</name>
</gene>